<dbReference type="PROSITE" id="PS51257">
    <property type="entry name" value="PROKAR_LIPOPROTEIN"/>
    <property type="match status" value="1"/>
</dbReference>
<dbReference type="InterPro" id="IPR028994">
    <property type="entry name" value="Integrin_alpha_N"/>
</dbReference>
<accession>A0A1V0UPY2</accession>
<dbReference type="RefSeq" id="WP_024094536.1">
    <property type="nucleotide sequence ID" value="NZ_CP020557.1"/>
</dbReference>
<reference evidence="1 2" key="1">
    <citation type="submission" date="2017-03" db="EMBL/GenBank/DDBJ databases">
        <title>Paenibacillus larvae genome sequencing.</title>
        <authorList>
            <person name="Dingman D.W."/>
        </authorList>
    </citation>
    <scope>NUCLEOTIDE SEQUENCE [LARGE SCALE GENOMIC DNA]</scope>
    <source>
        <strain evidence="1 2">SAG 10367</strain>
    </source>
</reference>
<sequence length="456" mass="51549">MWQRVKLAVSLFLLLGLTTGCGLMVSPVDLLKAPSVSSDRKDLKEAVQFYLPVGAKLTVVPFENGDQQSSIMEMDMDHDGNKEAAAFYKLEKNSVQQLGILILKQKDGLWTKIDGIQDAGMDIDFVKFVDVKGDGTQQMFVGWSGGEKLNKEMYIYSLNNEKLNQISKLSYNSIAIGNLGEDSSPQLVVLNADADSGEATAAVYGFRGGAPVLLDKKIVAKGITSIEKTVIGQGLPKKNAMFIEYKFNNSFYYTEILYLENKKIQTVFSDMTGRGKHTCKDYRAFSEDVNGDGIIKIPIPEPSPFAKTASTNKYLNKWYQWEGKENLKLVFQNYSDSQIGYRFDFPDEWLDKIALDRLKNKDTEGFSVLYYVPGMEERIELVNFRYYKTEDWQQESEKLEDKGISYVIIGRNNGMVITASVPEKTPPLKGQSLQQYNKLKVTTKDLQEKIKLRQIK</sequence>
<protein>
    <recommendedName>
        <fullName evidence="3">Lipoprotein</fullName>
    </recommendedName>
</protein>
<gene>
    <name evidence="1" type="ORF">B7C51_04040</name>
</gene>
<dbReference type="AlphaFoldDB" id="A0A1V0UPY2"/>
<name>A0A1V0UPY2_9BACL</name>
<dbReference type="SUPFAM" id="SSF69318">
    <property type="entry name" value="Integrin alpha N-terminal domain"/>
    <property type="match status" value="1"/>
</dbReference>
<proteinExistence type="predicted"/>
<dbReference type="Proteomes" id="UP000192727">
    <property type="component" value="Chromosome"/>
</dbReference>
<evidence type="ECO:0008006" key="3">
    <source>
        <dbReference type="Google" id="ProtNLM"/>
    </source>
</evidence>
<evidence type="ECO:0000313" key="1">
    <source>
        <dbReference type="EMBL" id="ARF67156.1"/>
    </source>
</evidence>
<organism evidence="1 2">
    <name type="scientific">Paenibacillus larvae subsp. pulvifaciens</name>
    <dbReference type="NCBI Taxonomy" id="1477"/>
    <lineage>
        <taxon>Bacteria</taxon>
        <taxon>Bacillati</taxon>
        <taxon>Bacillota</taxon>
        <taxon>Bacilli</taxon>
        <taxon>Bacillales</taxon>
        <taxon>Paenibacillaceae</taxon>
        <taxon>Paenibacillus</taxon>
    </lineage>
</organism>
<evidence type="ECO:0000313" key="2">
    <source>
        <dbReference type="Proteomes" id="UP000192727"/>
    </source>
</evidence>
<dbReference type="EMBL" id="CP020557">
    <property type="protein sequence ID" value="ARF67156.1"/>
    <property type="molecule type" value="Genomic_DNA"/>
</dbReference>